<comment type="caution">
    <text evidence="1">The sequence shown here is derived from an EMBL/GenBank/DDBJ whole genome shotgun (WGS) entry which is preliminary data.</text>
</comment>
<dbReference type="EMBL" id="BQNB010009940">
    <property type="protein sequence ID" value="GJS70524.1"/>
    <property type="molecule type" value="Genomic_DNA"/>
</dbReference>
<organism evidence="1 2">
    <name type="scientific">Tanacetum coccineum</name>
    <dbReference type="NCBI Taxonomy" id="301880"/>
    <lineage>
        <taxon>Eukaryota</taxon>
        <taxon>Viridiplantae</taxon>
        <taxon>Streptophyta</taxon>
        <taxon>Embryophyta</taxon>
        <taxon>Tracheophyta</taxon>
        <taxon>Spermatophyta</taxon>
        <taxon>Magnoliopsida</taxon>
        <taxon>eudicotyledons</taxon>
        <taxon>Gunneridae</taxon>
        <taxon>Pentapetalae</taxon>
        <taxon>asterids</taxon>
        <taxon>campanulids</taxon>
        <taxon>Asterales</taxon>
        <taxon>Asteraceae</taxon>
        <taxon>Asteroideae</taxon>
        <taxon>Anthemideae</taxon>
        <taxon>Anthemidinae</taxon>
        <taxon>Tanacetum</taxon>
    </lineage>
</organism>
<proteinExistence type="predicted"/>
<accession>A0ABQ4XYL1</accession>
<gene>
    <name evidence="1" type="ORF">Tco_0703365</name>
</gene>
<reference evidence="1" key="2">
    <citation type="submission" date="2022-01" db="EMBL/GenBank/DDBJ databases">
        <authorList>
            <person name="Yamashiro T."/>
            <person name="Shiraishi A."/>
            <person name="Satake H."/>
            <person name="Nakayama K."/>
        </authorList>
    </citation>
    <scope>NUCLEOTIDE SEQUENCE</scope>
</reference>
<sequence>MDTGYSSHLYRTYPIPLYAVEGYTKEIVNDFEQRLDTIFSRQVNRVHILDFAGLTDEMGQSLTNRMSDIEMGLDVHDTICFQLDMDVLRAAPSYTFIRDPVRRLYHRKEERSLINTSFLGEYECSSLALEREGRDKKKRLDHLKQDQEMLIGRHLGLGSPRNREELAAAAGALEVAEGSPIVDDGVQANSAPIQAPQPPPAATLVVRTIP</sequence>
<dbReference type="Proteomes" id="UP001151760">
    <property type="component" value="Unassembled WGS sequence"/>
</dbReference>
<evidence type="ECO:0000313" key="2">
    <source>
        <dbReference type="Proteomes" id="UP001151760"/>
    </source>
</evidence>
<keyword evidence="2" id="KW-1185">Reference proteome</keyword>
<name>A0ABQ4XYL1_9ASTR</name>
<protein>
    <submittedName>
        <fullName evidence="1">Uncharacterized protein</fullName>
    </submittedName>
</protein>
<reference evidence="1" key="1">
    <citation type="journal article" date="2022" name="Int. J. Mol. Sci.">
        <title>Draft Genome of Tanacetum Coccineum: Genomic Comparison of Closely Related Tanacetum-Family Plants.</title>
        <authorList>
            <person name="Yamashiro T."/>
            <person name="Shiraishi A."/>
            <person name="Nakayama K."/>
            <person name="Satake H."/>
        </authorList>
    </citation>
    <scope>NUCLEOTIDE SEQUENCE</scope>
</reference>
<evidence type="ECO:0000313" key="1">
    <source>
        <dbReference type="EMBL" id="GJS70524.1"/>
    </source>
</evidence>